<feature type="compositionally biased region" description="Basic and acidic residues" evidence="1">
    <location>
        <begin position="514"/>
        <end position="571"/>
    </location>
</feature>
<name>A0AA39IGJ5_9BILA</name>
<feature type="region of interest" description="Disordered" evidence="1">
    <location>
        <begin position="846"/>
        <end position="897"/>
    </location>
</feature>
<dbReference type="Proteomes" id="UP001175271">
    <property type="component" value="Unassembled WGS sequence"/>
</dbReference>
<sequence length="1220" mass="138072">MSRRRETVGVASPSIGFFPAHPPEMSRRSERSHRRSSHRRHRNDAKMPPMTVNVKMDVTTYGPHNGVIVQSGFFHGRPSTSYNNLNSFANDSQQDLLRIQYPETPQLTGGRYGSTPHLSQTIRSRPQSPEEDVDFENTPDEPPDEFVYPEKVQLNIFSDRKDRNDATLQTTRSQSRNSSNYPYVQHPTDQVLQDTTTTTTTVEVFRTKYDPSNPHEYIHLPPGPHDEDSGQLVRAIGPPYEQWRQQKLETHIDDPNPTYLNYRSPTPTPKAVQWKENLQYSRSTSASPTRNRIYDNIPVYRNGYGSRQGSEQRLNYGSQQNLASYRDGYGSRQGSQQNLNAYGSQNHLNGYGSRYGSQQNLNYSSQQNLAPYRNGYGSRHGSQLHLDVSPQPNGDYWPEHQEPPVLDAHDQNILRTTKVVNRQEAIRPARSLHRTSRHPRVRSESRQELLGHYNPPTSPLMLRSAFSSPRSPAPVSDVNLYKTRDAWGNVVCEVPLPKTETNGAPPPVPPHQNLESRRSRKEVYENDRNPAAERLEDAYRLRERQPKETRNPVPRQLEEDIGERGPFERGRHSARSLTKDFSVNPRREEHIPEEFGQGYGESFDRSGRQNRYRRVAQAQYEEPDEAKHQKRQVQRRSPQDCGNVRNAPPLRGRILPTLDLTGITTLSGRPRNEKAENGSTDIQENQPRRKVPEDLRRGTLSREQDSYPAKDDYNTERRGLLKSEQYSPRSIYQPVREPRSTVKSSFSAWQPAQRLQIGAKPFHRTTSVGPTMRSPVESHELKPPGMLRVASSESVQSSEHVYEVIRFPSPRPLHRTASCRLTAEEVKLPPLSSLPRLPGKEILSSARADRKHSGEMTSDNANKRNFGVEKGKKMFPEIDTEDKNKEDRSNMETPGKDKSILAGYTRKQGVCHSTPETQLENKSSLYSSIQKIPVRHSSPSKRIPVKKVKPGLSPSQTNTPPSQTTIADLRGKTAHVLDKQSNASRRPANEIATIPTAPTVHRPIHKTSSEPVNEVSYTMFPLEPAEIYGMRLVSAQPLVKAAPGPEPARKEEAVPLQKSLPVKEPSESEGSPKYFPQSIMSSKLLRAKYPPQDTDSPSSSRRIRFSEELTSVSIISSSESGSTSAASFSDDEADFDEKPQESQEPTAPNVAEFEILALAEEPRAKKKDPKKVKIEELREEPKLKPRLVAQTDAPKPDLSPVPVVTLDEHRLRITNFDFGD</sequence>
<evidence type="ECO:0000256" key="1">
    <source>
        <dbReference type="SAM" id="MobiDB-lite"/>
    </source>
</evidence>
<feature type="compositionally biased region" description="Basic and acidic residues" evidence="1">
    <location>
        <begin position="1171"/>
        <end position="1183"/>
    </location>
</feature>
<evidence type="ECO:0000313" key="2">
    <source>
        <dbReference type="EMBL" id="KAK0423938.1"/>
    </source>
</evidence>
<feature type="compositionally biased region" description="Basic residues" evidence="1">
    <location>
        <begin position="431"/>
        <end position="440"/>
    </location>
</feature>
<organism evidence="2 3">
    <name type="scientific">Steinernema hermaphroditum</name>
    <dbReference type="NCBI Taxonomy" id="289476"/>
    <lineage>
        <taxon>Eukaryota</taxon>
        <taxon>Metazoa</taxon>
        <taxon>Ecdysozoa</taxon>
        <taxon>Nematoda</taxon>
        <taxon>Chromadorea</taxon>
        <taxon>Rhabditida</taxon>
        <taxon>Tylenchina</taxon>
        <taxon>Panagrolaimomorpha</taxon>
        <taxon>Strongyloidoidea</taxon>
        <taxon>Steinernematidae</taxon>
        <taxon>Steinernema</taxon>
    </lineage>
</organism>
<feature type="region of interest" description="Disordered" evidence="1">
    <location>
        <begin position="933"/>
        <end position="965"/>
    </location>
</feature>
<feature type="region of interest" description="Disordered" evidence="1">
    <location>
        <begin position="1"/>
        <end position="47"/>
    </location>
</feature>
<feature type="region of interest" description="Disordered" evidence="1">
    <location>
        <begin position="1041"/>
        <end position="1201"/>
    </location>
</feature>
<feature type="compositionally biased region" description="Polar residues" evidence="1">
    <location>
        <begin position="332"/>
        <end position="348"/>
    </location>
</feature>
<dbReference type="EMBL" id="JAUCMV010000001">
    <property type="protein sequence ID" value="KAK0423938.1"/>
    <property type="molecule type" value="Genomic_DNA"/>
</dbReference>
<feature type="compositionally biased region" description="Basic and acidic residues" evidence="1">
    <location>
        <begin position="866"/>
        <end position="897"/>
    </location>
</feature>
<feature type="compositionally biased region" description="Low complexity" evidence="1">
    <location>
        <begin position="1108"/>
        <end position="1128"/>
    </location>
</feature>
<accession>A0AA39IGJ5</accession>
<feature type="compositionally biased region" description="Acidic residues" evidence="1">
    <location>
        <begin position="129"/>
        <end position="144"/>
    </location>
</feature>
<evidence type="ECO:0000313" key="3">
    <source>
        <dbReference type="Proteomes" id="UP001175271"/>
    </source>
</evidence>
<feature type="region of interest" description="Disordered" evidence="1">
    <location>
        <begin position="498"/>
        <end position="744"/>
    </location>
</feature>
<dbReference type="AlphaFoldDB" id="A0AA39IGJ5"/>
<proteinExistence type="predicted"/>
<keyword evidence="3" id="KW-1185">Reference proteome</keyword>
<feature type="region of interest" description="Disordered" evidence="1">
    <location>
        <begin position="324"/>
        <end position="403"/>
    </location>
</feature>
<gene>
    <name evidence="2" type="ORF">QR680_008418</name>
</gene>
<feature type="compositionally biased region" description="Polar residues" evidence="1">
    <location>
        <begin position="166"/>
        <end position="185"/>
    </location>
</feature>
<comment type="caution">
    <text evidence="2">The sequence shown here is derived from an EMBL/GenBank/DDBJ whole genome shotgun (WGS) entry which is preliminary data.</text>
</comment>
<feature type="compositionally biased region" description="Low complexity" evidence="1">
    <location>
        <begin position="357"/>
        <end position="369"/>
    </location>
</feature>
<reference evidence="2" key="1">
    <citation type="submission" date="2023-06" db="EMBL/GenBank/DDBJ databases">
        <title>Genomic analysis of the entomopathogenic nematode Steinernema hermaphroditum.</title>
        <authorList>
            <person name="Schwarz E.M."/>
            <person name="Heppert J.K."/>
            <person name="Baniya A."/>
            <person name="Schwartz H.T."/>
            <person name="Tan C.-H."/>
            <person name="Antoshechkin I."/>
            <person name="Sternberg P.W."/>
            <person name="Goodrich-Blair H."/>
            <person name="Dillman A.R."/>
        </authorList>
    </citation>
    <scope>NUCLEOTIDE SEQUENCE</scope>
    <source>
        <strain evidence="2">PS9179</strain>
        <tissue evidence="2">Whole animal</tissue>
    </source>
</reference>
<feature type="region of interest" description="Disordered" evidence="1">
    <location>
        <begin position="104"/>
        <end position="185"/>
    </location>
</feature>
<protein>
    <submittedName>
        <fullName evidence="2">Uncharacterized protein</fullName>
    </submittedName>
</protein>
<feature type="compositionally biased region" description="Basic and acidic residues" evidence="1">
    <location>
        <begin position="686"/>
        <end position="721"/>
    </location>
</feature>
<feature type="compositionally biased region" description="Low complexity" evidence="1">
    <location>
        <begin position="953"/>
        <end position="965"/>
    </location>
</feature>
<feature type="compositionally biased region" description="Basic residues" evidence="1">
    <location>
        <begin position="30"/>
        <end position="43"/>
    </location>
</feature>
<feature type="region of interest" description="Disordered" evidence="1">
    <location>
        <begin position="431"/>
        <end position="456"/>
    </location>
</feature>
<feature type="compositionally biased region" description="Polar residues" evidence="1">
    <location>
        <begin position="116"/>
        <end position="127"/>
    </location>
</feature>